<reference evidence="1 4" key="1">
    <citation type="submission" date="2014-07" db="EMBL/GenBank/DDBJ databases">
        <authorList>
            <person name="Wibberg Daniel"/>
        </authorList>
    </citation>
    <scope>NUCLEOTIDE SEQUENCE [LARGE SCALE GENOMIC DNA]</scope>
</reference>
<reference evidence="2 3" key="2">
    <citation type="submission" date="2015-01" db="EMBL/GenBank/DDBJ databases">
        <title>Draft Genome Sequences of Four Bacillus thermoamylovorans Strains, Isolated From Food Products.</title>
        <authorList>
            <person name="Krawcyk A.O."/>
            <person name="Berendsen E.M."/>
            <person name="Eijlander R.T."/>
            <person name="de Jong A."/>
            <person name="Wells-Bennik M."/>
            <person name="Kuipers O.P."/>
        </authorList>
    </citation>
    <scope>NUCLEOTIDE SEQUENCE [LARGE SCALE GENOMIC DNA]</scope>
    <source>
        <strain evidence="2 3">B4167</strain>
    </source>
</reference>
<evidence type="ECO:0000313" key="4">
    <source>
        <dbReference type="Proteomes" id="UP000040576"/>
    </source>
</evidence>
<keyword evidence="4" id="KW-1185">Reference proteome</keyword>
<name>A0A090KSM8_9BACI</name>
<dbReference type="EMBL" id="JXLU01000054">
    <property type="protein sequence ID" value="KIO73244.1"/>
    <property type="molecule type" value="Genomic_DNA"/>
</dbReference>
<gene>
    <name evidence="2" type="ORF">B4167_2290</name>
    <name evidence="1" type="ORF">BT1A1_1887</name>
</gene>
<dbReference type="KEGG" id="bthv:CQJ30_10085"/>
<accession>A0A090KSM8</accession>
<sequence length="59" mass="7306">MPKRTGEECIYQYITRMAEQFPELPYIFQDEFTQEQEIASMFFSVMNLLFISEKNWRWN</sequence>
<dbReference type="PATRIC" id="fig|35841.7.peg.1719"/>
<protein>
    <submittedName>
        <fullName evidence="1">Uncharacterized protein</fullName>
    </submittedName>
</protein>
<dbReference type="Proteomes" id="UP000032076">
    <property type="component" value="Unassembled WGS sequence"/>
</dbReference>
<dbReference type="EMBL" id="CCRF01000059">
    <property type="protein sequence ID" value="CEE01709.1"/>
    <property type="molecule type" value="Genomic_DNA"/>
</dbReference>
<proteinExistence type="predicted"/>
<evidence type="ECO:0000313" key="2">
    <source>
        <dbReference type="EMBL" id="KIO73244.1"/>
    </source>
</evidence>
<organism evidence="1 4">
    <name type="scientific">Caldibacillus thermoamylovorans</name>
    <dbReference type="NCBI Taxonomy" id="35841"/>
    <lineage>
        <taxon>Bacteria</taxon>
        <taxon>Bacillati</taxon>
        <taxon>Bacillota</taxon>
        <taxon>Bacilli</taxon>
        <taxon>Bacillales</taxon>
        <taxon>Bacillaceae</taxon>
        <taxon>Caldibacillus</taxon>
    </lineage>
</organism>
<dbReference type="Proteomes" id="UP000040576">
    <property type="component" value="Unassembled WGS sequence"/>
</dbReference>
<evidence type="ECO:0000313" key="3">
    <source>
        <dbReference type="Proteomes" id="UP000032076"/>
    </source>
</evidence>
<evidence type="ECO:0000313" key="1">
    <source>
        <dbReference type="EMBL" id="CEE01709.1"/>
    </source>
</evidence>
<dbReference type="AlphaFoldDB" id="A0A090KSM8"/>
<dbReference type="RefSeq" id="WP_034770399.1">
    <property type="nucleotide sequence ID" value="NZ_CCRF01000059.1"/>
</dbReference>